<dbReference type="RefSeq" id="WP_394820602.1">
    <property type="nucleotide sequence ID" value="NZ_CP089984.1"/>
</dbReference>
<proteinExistence type="predicted"/>
<gene>
    <name evidence="1" type="ORF">LZC94_24255</name>
</gene>
<sequence length="199" mass="21477">MIAVTLAALLVVATCIGASFRRLYFATTPTALDPAILLKELTGEKGRARYLDVCAAIAQTPEADWEREVVAALASPPELRAALINEQLSELDFRLQRWIRVPRVCASIASSAGFLLAASALRIGLGDIDTAVDADITEILNRAAFDALGIAALGMWGTVTCISIQMQARRASKARLQATDKWIERLESLALGSQPEQLR</sequence>
<organism evidence="1 2">
    <name type="scientific">Pendulispora albinea</name>
    <dbReference type="NCBI Taxonomy" id="2741071"/>
    <lineage>
        <taxon>Bacteria</taxon>
        <taxon>Pseudomonadati</taxon>
        <taxon>Myxococcota</taxon>
        <taxon>Myxococcia</taxon>
        <taxon>Myxococcales</taxon>
        <taxon>Sorangiineae</taxon>
        <taxon>Pendulisporaceae</taxon>
        <taxon>Pendulispora</taxon>
    </lineage>
</organism>
<dbReference type="Proteomes" id="UP001370348">
    <property type="component" value="Chromosome"/>
</dbReference>
<dbReference type="EMBL" id="CP089984">
    <property type="protein sequence ID" value="WXB10985.1"/>
    <property type="molecule type" value="Genomic_DNA"/>
</dbReference>
<keyword evidence="2" id="KW-1185">Reference proteome</keyword>
<protein>
    <recommendedName>
        <fullName evidence="3">MotA/TolQ/ExbB proton channel domain-containing protein</fullName>
    </recommendedName>
</protein>
<reference evidence="1 2" key="1">
    <citation type="submission" date="2021-12" db="EMBL/GenBank/DDBJ databases">
        <title>Discovery of the Pendulisporaceae a myxobacterial family with distinct sporulation behavior and unique specialized metabolism.</title>
        <authorList>
            <person name="Garcia R."/>
            <person name="Popoff A."/>
            <person name="Bader C.D."/>
            <person name="Loehr J."/>
            <person name="Walesch S."/>
            <person name="Walt C."/>
            <person name="Boldt J."/>
            <person name="Bunk B."/>
            <person name="Haeckl F.J.F.P.J."/>
            <person name="Gunesch A.P."/>
            <person name="Birkelbach J."/>
            <person name="Nuebel U."/>
            <person name="Pietschmann T."/>
            <person name="Bach T."/>
            <person name="Mueller R."/>
        </authorList>
    </citation>
    <scope>NUCLEOTIDE SEQUENCE [LARGE SCALE GENOMIC DNA]</scope>
    <source>
        <strain evidence="1 2">MSr11954</strain>
    </source>
</reference>
<name>A0ABZ2LJS3_9BACT</name>
<evidence type="ECO:0008006" key="3">
    <source>
        <dbReference type="Google" id="ProtNLM"/>
    </source>
</evidence>
<evidence type="ECO:0000313" key="1">
    <source>
        <dbReference type="EMBL" id="WXB10985.1"/>
    </source>
</evidence>
<evidence type="ECO:0000313" key="2">
    <source>
        <dbReference type="Proteomes" id="UP001370348"/>
    </source>
</evidence>
<accession>A0ABZ2LJS3</accession>